<proteinExistence type="predicted"/>
<evidence type="ECO:0000313" key="2">
    <source>
        <dbReference type="Proteomes" id="UP000827872"/>
    </source>
</evidence>
<accession>A0ACB8F093</accession>
<reference evidence="1" key="1">
    <citation type="submission" date="2021-08" db="EMBL/GenBank/DDBJ databases">
        <title>The first chromosome-level gecko genome reveals the dynamic sex chromosomes of Neotropical dwarf geckos (Sphaerodactylidae: Sphaerodactylus).</title>
        <authorList>
            <person name="Pinto B.J."/>
            <person name="Keating S.E."/>
            <person name="Gamble T."/>
        </authorList>
    </citation>
    <scope>NUCLEOTIDE SEQUENCE</scope>
    <source>
        <strain evidence="1">TG3544</strain>
    </source>
</reference>
<organism evidence="1 2">
    <name type="scientific">Sphaerodactylus townsendi</name>
    <dbReference type="NCBI Taxonomy" id="933632"/>
    <lineage>
        <taxon>Eukaryota</taxon>
        <taxon>Metazoa</taxon>
        <taxon>Chordata</taxon>
        <taxon>Craniata</taxon>
        <taxon>Vertebrata</taxon>
        <taxon>Euteleostomi</taxon>
        <taxon>Lepidosauria</taxon>
        <taxon>Squamata</taxon>
        <taxon>Bifurcata</taxon>
        <taxon>Gekkota</taxon>
        <taxon>Sphaerodactylidae</taxon>
        <taxon>Sphaerodactylus</taxon>
    </lineage>
</organism>
<gene>
    <name evidence="1" type="ORF">K3G42_013867</name>
</gene>
<dbReference type="EMBL" id="CM037625">
    <property type="protein sequence ID" value="KAH7998217.1"/>
    <property type="molecule type" value="Genomic_DNA"/>
</dbReference>
<comment type="caution">
    <text evidence="1">The sequence shown here is derived from an EMBL/GenBank/DDBJ whole genome shotgun (WGS) entry which is preliminary data.</text>
</comment>
<name>A0ACB8F093_9SAUR</name>
<keyword evidence="2" id="KW-1185">Reference proteome</keyword>
<sequence>MLLLTISGLLFISPSYARRKSPPRENPIDKILAQADFNPSQFAGKWYLVGVASRCGYLRDNSHRLEPVNIMASVISTAPQGSMLINTFRPSDGICWNIRQVYSPAGTPGRFILRDRGRPVDIVIGETDYRSYAIVFYQKSRQISVKLYGRNIQTSDSIVAKFEQLVTGVGLSEDLTYYFPTYGFCDSADQFHILDAKHITNRQGKHLVADNFRISGCPELESEV</sequence>
<evidence type="ECO:0000313" key="1">
    <source>
        <dbReference type="EMBL" id="KAH7998217.1"/>
    </source>
</evidence>
<dbReference type="Proteomes" id="UP000827872">
    <property type="component" value="Linkage Group LG12"/>
</dbReference>
<protein>
    <submittedName>
        <fullName evidence="1">Uncharacterized protein</fullName>
    </submittedName>
</protein>